<accession>A0A0A0DDH5</accession>
<dbReference type="OrthoDB" id="9874497at2"/>
<gene>
    <name evidence="1" type="ORF">P409_00140</name>
</gene>
<dbReference type="RefSeq" id="WP_034830379.1">
    <property type="nucleotide sequence ID" value="NZ_JANX01000001.1"/>
</dbReference>
<proteinExistence type="predicted"/>
<dbReference type="EMBL" id="JANX01000001">
    <property type="protein sequence ID" value="KGM36095.1"/>
    <property type="molecule type" value="Genomic_DNA"/>
</dbReference>
<protein>
    <submittedName>
        <fullName evidence="1">Uncharacterized protein</fullName>
    </submittedName>
</protein>
<organism evidence="1 2">
    <name type="scientific">Inquilinus limosus MP06</name>
    <dbReference type="NCBI Taxonomy" id="1398085"/>
    <lineage>
        <taxon>Bacteria</taxon>
        <taxon>Pseudomonadati</taxon>
        <taxon>Pseudomonadota</taxon>
        <taxon>Alphaproteobacteria</taxon>
        <taxon>Rhodospirillales</taxon>
        <taxon>Rhodospirillaceae</taxon>
        <taxon>Inquilinus</taxon>
    </lineage>
</organism>
<name>A0A0A0DDH5_9PROT</name>
<evidence type="ECO:0000313" key="1">
    <source>
        <dbReference type="EMBL" id="KGM36095.1"/>
    </source>
</evidence>
<comment type="caution">
    <text evidence="1">The sequence shown here is derived from an EMBL/GenBank/DDBJ whole genome shotgun (WGS) entry which is preliminary data.</text>
</comment>
<sequence length="226" mass="25427">MNYMSKQTVSYYGVHWDPEGIAFLEQGKVGGNAIGWRKPSPFQVQLPTKGHHCNHQIPLQAPIPNLTHTAFFDSILDDPLVRVMLPIPKTDTGVYFVAETDPNMVELLVMLSTMSSPIFNVVSPMWSIDPKVWVKRLYNSNIQPQVLHGVRPADTDKMVDLAQAAATSPSKLIFSGSEDVVVPRAAKRITTRVIPSNRDFNEILALPWESLGAYVLRKYMRRELEL</sequence>
<evidence type="ECO:0000313" key="2">
    <source>
        <dbReference type="Proteomes" id="UP000029995"/>
    </source>
</evidence>
<reference evidence="1 2" key="1">
    <citation type="submission" date="2014-01" db="EMBL/GenBank/DDBJ databases">
        <title>Genome sequence determination for a cystic fibrosis isolate, Inquilinus limosus.</title>
        <authorList>
            <person name="Pino M."/>
            <person name="Di Conza J."/>
            <person name="Gutkind G."/>
        </authorList>
    </citation>
    <scope>NUCLEOTIDE SEQUENCE [LARGE SCALE GENOMIC DNA]</scope>
    <source>
        <strain evidence="1 2">MP06</strain>
    </source>
</reference>
<dbReference type="Proteomes" id="UP000029995">
    <property type="component" value="Unassembled WGS sequence"/>
</dbReference>
<dbReference type="AlphaFoldDB" id="A0A0A0DDH5"/>